<sequence length="104" mass="12065">MPRTCEFSLLHYLRREVFSPQARKDRSPLSVTLSLPGSETNVAPRTFNSLIREGFALHSFPPSMHKRSHGEQHQKRIAARNRRQRHRSRVGEKDSRHKSPVLGK</sequence>
<accession>A0A803XUA5</accession>
<reference evidence="2" key="2">
    <citation type="submission" date="2025-08" db="UniProtKB">
        <authorList>
            <consortium name="Ensembl"/>
        </authorList>
    </citation>
    <scope>IDENTIFICATION</scope>
</reference>
<dbReference type="Ensembl" id="ENSMGAT00000031592.1">
    <property type="protein sequence ID" value="ENSMGAP00000023101.1"/>
    <property type="gene ID" value="ENSMGAG00000019151.1"/>
</dbReference>
<keyword evidence="3" id="KW-1185">Reference proteome</keyword>
<evidence type="ECO:0000313" key="3">
    <source>
        <dbReference type="Proteomes" id="UP000001645"/>
    </source>
</evidence>
<dbReference type="InParanoid" id="A0A803XUA5"/>
<protein>
    <submittedName>
        <fullName evidence="2">Uncharacterized protein</fullName>
    </submittedName>
</protein>
<dbReference type="Proteomes" id="UP000001645">
    <property type="component" value="Unplaced"/>
</dbReference>
<feature type="region of interest" description="Disordered" evidence="1">
    <location>
        <begin position="60"/>
        <end position="104"/>
    </location>
</feature>
<feature type="compositionally biased region" description="Basic residues" evidence="1">
    <location>
        <begin position="75"/>
        <end position="88"/>
    </location>
</feature>
<organism evidence="2 3">
    <name type="scientific">Meleagris gallopavo</name>
    <name type="common">Wild turkey</name>
    <dbReference type="NCBI Taxonomy" id="9103"/>
    <lineage>
        <taxon>Eukaryota</taxon>
        <taxon>Metazoa</taxon>
        <taxon>Chordata</taxon>
        <taxon>Craniata</taxon>
        <taxon>Vertebrata</taxon>
        <taxon>Euteleostomi</taxon>
        <taxon>Archelosauria</taxon>
        <taxon>Archosauria</taxon>
        <taxon>Dinosauria</taxon>
        <taxon>Saurischia</taxon>
        <taxon>Theropoda</taxon>
        <taxon>Coelurosauria</taxon>
        <taxon>Aves</taxon>
        <taxon>Neognathae</taxon>
        <taxon>Galloanserae</taxon>
        <taxon>Galliformes</taxon>
        <taxon>Phasianidae</taxon>
        <taxon>Meleagridinae</taxon>
        <taxon>Meleagris</taxon>
    </lineage>
</organism>
<name>A0A803XUA5_MELGA</name>
<reference evidence="2" key="3">
    <citation type="submission" date="2025-09" db="UniProtKB">
        <authorList>
            <consortium name="Ensembl"/>
        </authorList>
    </citation>
    <scope>IDENTIFICATION</scope>
</reference>
<proteinExistence type="predicted"/>
<dbReference type="AlphaFoldDB" id="A0A803XUA5"/>
<evidence type="ECO:0000313" key="2">
    <source>
        <dbReference type="Ensembl" id="ENSMGAP00000023101.1"/>
    </source>
</evidence>
<reference evidence="2" key="1">
    <citation type="journal article" date="2010" name="PLoS Biol.">
        <title>Multi-platform next-generation sequencing of the domestic turkey (Meleagris gallopavo): genome assembly and analysis.</title>
        <authorList>
            <person name="Dalloul R.A."/>
            <person name="Long J.A."/>
            <person name="Zimin A.V."/>
            <person name="Aslam L."/>
            <person name="Beal K."/>
            <person name="Blomberg L.A."/>
            <person name="Bouffard P."/>
            <person name="Burt D.W."/>
            <person name="Crasta O."/>
            <person name="Crooijmans R.P."/>
            <person name="Cooper K."/>
            <person name="Coulombe R.A."/>
            <person name="De S."/>
            <person name="Delany M.E."/>
            <person name="Dodgson J.B."/>
            <person name="Dong J.J."/>
            <person name="Evans C."/>
            <person name="Frederickson K.M."/>
            <person name="Flicek P."/>
            <person name="Florea L."/>
            <person name="Folkerts O."/>
            <person name="Groenen M.A."/>
            <person name="Harkins T.T."/>
            <person name="Herrero J."/>
            <person name="Hoffmann S."/>
            <person name="Megens H.J."/>
            <person name="Jiang A."/>
            <person name="de Jong P."/>
            <person name="Kaiser P."/>
            <person name="Kim H."/>
            <person name="Kim K.W."/>
            <person name="Kim S."/>
            <person name="Langenberger D."/>
            <person name="Lee M.K."/>
            <person name="Lee T."/>
            <person name="Mane S."/>
            <person name="Marcais G."/>
            <person name="Marz M."/>
            <person name="McElroy A.P."/>
            <person name="Modise T."/>
            <person name="Nefedov M."/>
            <person name="Notredame C."/>
            <person name="Paton I.R."/>
            <person name="Payne W.S."/>
            <person name="Pertea G."/>
            <person name="Prickett D."/>
            <person name="Puiu D."/>
            <person name="Qioa D."/>
            <person name="Raineri E."/>
            <person name="Ruffier M."/>
            <person name="Salzberg S.L."/>
            <person name="Schatz M.C."/>
            <person name="Scheuring C."/>
            <person name="Schmidt C.J."/>
            <person name="Schroeder S."/>
            <person name="Searle S.M."/>
            <person name="Smith E.J."/>
            <person name="Smith J."/>
            <person name="Sonstegard T.S."/>
            <person name="Stadler P.F."/>
            <person name="Tafer H."/>
            <person name="Tu Z.J."/>
            <person name="Van Tassell C.P."/>
            <person name="Vilella A.J."/>
            <person name="Williams K.P."/>
            <person name="Yorke J.A."/>
            <person name="Zhang L."/>
            <person name="Zhang H.B."/>
            <person name="Zhang X."/>
            <person name="Zhang Y."/>
            <person name="Reed K.M."/>
        </authorList>
    </citation>
    <scope>NUCLEOTIDE SEQUENCE [LARGE SCALE GENOMIC DNA]</scope>
</reference>
<evidence type="ECO:0000256" key="1">
    <source>
        <dbReference type="SAM" id="MobiDB-lite"/>
    </source>
</evidence>